<comment type="caution">
    <text evidence="2">The sequence shown here is derived from an EMBL/GenBank/DDBJ whole genome shotgun (WGS) entry which is preliminary data.</text>
</comment>
<dbReference type="RefSeq" id="WP_003778450.1">
    <property type="nucleotide sequence ID" value="NZ_JH992960.1"/>
</dbReference>
<name>K9EBM3_9LACT</name>
<reference evidence="2 3" key="1">
    <citation type="submission" date="2012-09" db="EMBL/GenBank/DDBJ databases">
        <title>The Genome Sequence of Alloiococcus otitis ATCC 51267.</title>
        <authorList>
            <consortium name="The Broad Institute Genome Sequencing Platform"/>
            <person name="Earl A."/>
            <person name="Ward D."/>
            <person name="Feldgarden M."/>
            <person name="Gevers D."/>
            <person name="Huys G."/>
            <person name="Walker B."/>
            <person name="Young S.K."/>
            <person name="Zeng Q."/>
            <person name="Gargeya S."/>
            <person name="Fitzgerald M."/>
            <person name="Haas B."/>
            <person name="Abouelleil A."/>
            <person name="Alvarado L."/>
            <person name="Arachchi H.M."/>
            <person name="Berlin A.M."/>
            <person name="Chapman S.B."/>
            <person name="Goldberg J."/>
            <person name="Griggs A."/>
            <person name="Gujja S."/>
            <person name="Hansen M."/>
            <person name="Howarth C."/>
            <person name="Imamovic A."/>
            <person name="Larimer J."/>
            <person name="McCowen C."/>
            <person name="Montmayeur A."/>
            <person name="Murphy C."/>
            <person name="Neiman D."/>
            <person name="Pearson M."/>
            <person name="Priest M."/>
            <person name="Roberts A."/>
            <person name="Saif S."/>
            <person name="Shea T."/>
            <person name="Sisk P."/>
            <person name="Sykes S."/>
            <person name="Wortman J."/>
            <person name="Nusbaum C."/>
            <person name="Birren B."/>
        </authorList>
    </citation>
    <scope>NUCLEOTIDE SEQUENCE [LARGE SCALE GENOMIC DNA]</scope>
    <source>
        <strain evidence="2 3">ATCC 51267</strain>
    </source>
</reference>
<keyword evidence="3" id="KW-1185">Reference proteome</keyword>
<protein>
    <submittedName>
        <fullName evidence="2">Uncharacterized protein</fullName>
    </submittedName>
</protein>
<evidence type="ECO:0000313" key="2">
    <source>
        <dbReference type="EMBL" id="EKU93231.1"/>
    </source>
</evidence>
<keyword evidence="1" id="KW-0812">Transmembrane</keyword>
<keyword evidence="1" id="KW-0472">Membrane</keyword>
<dbReference type="STRING" id="883081.HMPREF9698_01392"/>
<dbReference type="Proteomes" id="UP000009875">
    <property type="component" value="Unassembled WGS sequence"/>
</dbReference>
<evidence type="ECO:0000313" key="3">
    <source>
        <dbReference type="Proteomes" id="UP000009875"/>
    </source>
</evidence>
<dbReference type="HOGENOM" id="CLU_2839994_0_0_9"/>
<dbReference type="AlphaFoldDB" id="K9EBM3"/>
<proteinExistence type="predicted"/>
<feature type="transmembrane region" description="Helical" evidence="1">
    <location>
        <begin position="30"/>
        <end position="48"/>
    </location>
</feature>
<accession>K9EBM3</accession>
<gene>
    <name evidence="2" type="ORF">HMPREF9698_01392</name>
</gene>
<feature type="transmembrane region" description="Helical" evidence="1">
    <location>
        <begin position="5"/>
        <end position="24"/>
    </location>
</feature>
<keyword evidence="1" id="KW-1133">Transmembrane helix</keyword>
<evidence type="ECO:0000256" key="1">
    <source>
        <dbReference type="SAM" id="Phobius"/>
    </source>
</evidence>
<dbReference type="EMBL" id="AGXA01000022">
    <property type="protein sequence ID" value="EKU93231.1"/>
    <property type="molecule type" value="Genomic_DNA"/>
</dbReference>
<sequence>MKQTLLMNAGLNFLFFLLFFFLLVQSLKESGFSLLTLLTALIASYDFVQATRHFMVYWNIRKGGK</sequence>
<organism evidence="2 3">
    <name type="scientific">Alloiococcus otitis ATCC 51267</name>
    <dbReference type="NCBI Taxonomy" id="883081"/>
    <lineage>
        <taxon>Bacteria</taxon>
        <taxon>Bacillati</taxon>
        <taxon>Bacillota</taxon>
        <taxon>Bacilli</taxon>
        <taxon>Lactobacillales</taxon>
        <taxon>Carnobacteriaceae</taxon>
        <taxon>Alloiococcus</taxon>
    </lineage>
</organism>